<dbReference type="InParanoid" id="A0A165G0D7"/>
<organism evidence="2 3">
    <name type="scientific">Calocera cornea HHB12733</name>
    <dbReference type="NCBI Taxonomy" id="1353952"/>
    <lineage>
        <taxon>Eukaryota</taxon>
        <taxon>Fungi</taxon>
        <taxon>Dikarya</taxon>
        <taxon>Basidiomycota</taxon>
        <taxon>Agaricomycotina</taxon>
        <taxon>Dacrymycetes</taxon>
        <taxon>Dacrymycetales</taxon>
        <taxon>Dacrymycetaceae</taxon>
        <taxon>Calocera</taxon>
    </lineage>
</organism>
<reference evidence="2 3" key="1">
    <citation type="journal article" date="2016" name="Mol. Biol. Evol.">
        <title>Comparative Genomics of Early-Diverging Mushroom-Forming Fungi Provides Insights into the Origins of Lignocellulose Decay Capabilities.</title>
        <authorList>
            <person name="Nagy L.G."/>
            <person name="Riley R."/>
            <person name="Tritt A."/>
            <person name="Adam C."/>
            <person name="Daum C."/>
            <person name="Floudas D."/>
            <person name="Sun H."/>
            <person name="Yadav J.S."/>
            <person name="Pangilinan J."/>
            <person name="Larsson K.H."/>
            <person name="Matsuura K."/>
            <person name="Barry K."/>
            <person name="Labutti K."/>
            <person name="Kuo R."/>
            <person name="Ohm R.A."/>
            <person name="Bhattacharya S.S."/>
            <person name="Shirouzu T."/>
            <person name="Yoshinaga Y."/>
            <person name="Martin F.M."/>
            <person name="Grigoriev I.V."/>
            <person name="Hibbett D.S."/>
        </authorList>
    </citation>
    <scope>NUCLEOTIDE SEQUENCE [LARGE SCALE GENOMIC DNA]</scope>
    <source>
        <strain evidence="2 3">HHB12733</strain>
    </source>
</reference>
<sequence>MAALAASKPIRSRLPTALLTCPFEVGVNSRREGDPSRRGISCARHAATLRGAEARPWIRGPLGCQVCLCVCPGRRLGNVCAAQVLVVPWPAADVLAGRCRPLTAPASAQHPARPPTQPATHPARVWRPRPTIDVSKPFALRPRVSCSPPHEPPTTEPRVLTDPTRTLIPPLLSCPVLVLPCPSALLPSFLPSLFF</sequence>
<feature type="region of interest" description="Disordered" evidence="1">
    <location>
        <begin position="105"/>
        <end position="124"/>
    </location>
</feature>
<evidence type="ECO:0000256" key="1">
    <source>
        <dbReference type="SAM" id="MobiDB-lite"/>
    </source>
</evidence>
<evidence type="ECO:0000313" key="3">
    <source>
        <dbReference type="Proteomes" id="UP000076842"/>
    </source>
</evidence>
<keyword evidence="3" id="KW-1185">Reference proteome</keyword>
<evidence type="ECO:0000313" key="2">
    <source>
        <dbReference type="EMBL" id="KZT57440.1"/>
    </source>
</evidence>
<protein>
    <submittedName>
        <fullName evidence="2">Uncharacterized protein</fullName>
    </submittedName>
</protein>
<gene>
    <name evidence="2" type="ORF">CALCODRAFT_280892</name>
</gene>
<accession>A0A165G0D7</accession>
<dbReference type="EMBL" id="KV423963">
    <property type="protein sequence ID" value="KZT57440.1"/>
    <property type="molecule type" value="Genomic_DNA"/>
</dbReference>
<name>A0A165G0D7_9BASI</name>
<dbReference type="Proteomes" id="UP000076842">
    <property type="component" value="Unassembled WGS sequence"/>
</dbReference>
<dbReference type="AlphaFoldDB" id="A0A165G0D7"/>
<proteinExistence type="predicted"/>